<organism evidence="2 3">
    <name type="scientific">Paenibacillus solani</name>
    <dbReference type="NCBI Taxonomy" id="1705565"/>
    <lineage>
        <taxon>Bacteria</taxon>
        <taxon>Bacillati</taxon>
        <taxon>Bacillota</taxon>
        <taxon>Bacilli</taxon>
        <taxon>Bacillales</taxon>
        <taxon>Paenibacillaceae</taxon>
        <taxon>Paenibacillus</taxon>
    </lineage>
</organism>
<dbReference type="Proteomes" id="UP000036932">
    <property type="component" value="Unassembled WGS sequence"/>
</dbReference>
<dbReference type="SMART" id="SM00860">
    <property type="entry name" value="SMI1_KNR4"/>
    <property type="match status" value="1"/>
</dbReference>
<dbReference type="InterPro" id="IPR037883">
    <property type="entry name" value="Knr4/Smi1-like_sf"/>
</dbReference>
<dbReference type="Gene3D" id="3.40.1580.10">
    <property type="entry name" value="SMI1/KNR4-like"/>
    <property type="match status" value="1"/>
</dbReference>
<evidence type="ECO:0000259" key="1">
    <source>
        <dbReference type="SMART" id="SM00860"/>
    </source>
</evidence>
<dbReference type="PATRIC" id="fig|1705565.3.peg.3596"/>
<proteinExistence type="predicted"/>
<dbReference type="RefSeq" id="WP_054402208.1">
    <property type="nucleotide sequence ID" value="NZ_LIUT01000001.1"/>
</dbReference>
<dbReference type="OrthoDB" id="2736282at2"/>
<comment type="caution">
    <text evidence="2">The sequence shown here is derived from an EMBL/GenBank/DDBJ whole genome shotgun (WGS) entry which is preliminary data.</text>
</comment>
<reference evidence="3" key="1">
    <citation type="submission" date="2015-08" db="EMBL/GenBank/DDBJ databases">
        <title>Genome sequencing project for genomic taxonomy and phylogenomics of Bacillus-like bacteria.</title>
        <authorList>
            <person name="Liu B."/>
            <person name="Wang J."/>
            <person name="Zhu Y."/>
            <person name="Liu G."/>
            <person name="Chen Q."/>
            <person name="Chen Z."/>
            <person name="Lan J."/>
            <person name="Che J."/>
            <person name="Ge C."/>
            <person name="Shi H."/>
            <person name="Pan Z."/>
            <person name="Liu X."/>
        </authorList>
    </citation>
    <scope>NUCLEOTIDE SEQUENCE [LARGE SCALE GENOMIC DNA]</scope>
    <source>
        <strain evidence="3">FJAT-22460</strain>
    </source>
</reference>
<keyword evidence="3" id="KW-1185">Reference proteome</keyword>
<gene>
    <name evidence="2" type="ORF">AM231_08285</name>
</gene>
<evidence type="ECO:0000313" key="3">
    <source>
        <dbReference type="Proteomes" id="UP000036932"/>
    </source>
</evidence>
<evidence type="ECO:0000313" key="2">
    <source>
        <dbReference type="EMBL" id="KOR89161.1"/>
    </source>
</evidence>
<name>A0A0M1P3U7_9BACL</name>
<feature type="domain" description="Knr4/Smi1-like" evidence="1">
    <location>
        <begin position="25"/>
        <end position="142"/>
    </location>
</feature>
<dbReference type="SUPFAM" id="SSF160631">
    <property type="entry name" value="SMI1/KNR4-like"/>
    <property type="match status" value="1"/>
</dbReference>
<dbReference type="InterPro" id="IPR018958">
    <property type="entry name" value="Knr4/Smi1-like_dom"/>
</dbReference>
<dbReference type="AlphaFoldDB" id="A0A0M1P3U7"/>
<accession>A0A0M1P3U7</accession>
<protein>
    <submittedName>
        <fullName evidence="2">Cell wall assembly protein</fullName>
    </submittedName>
</protein>
<sequence>MNEALMERLQKFLSREDRASLVGCPATQEEISHAEQLLNVSFHEDYLRFIRMFGGAYAGLPIHAFSNGSSIGNETIVDLTLDFREQCKELPFGEELRVSYVISIDGSGDPIIIDQTGKVFICYHDTGEVKFLADSFEALIEDNFYEW</sequence>
<dbReference type="Pfam" id="PF09346">
    <property type="entry name" value="SMI1_KNR4"/>
    <property type="match status" value="1"/>
</dbReference>
<dbReference type="EMBL" id="LIUT01000001">
    <property type="protein sequence ID" value="KOR89161.1"/>
    <property type="molecule type" value="Genomic_DNA"/>
</dbReference>